<comment type="caution">
    <text evidence="2">The sequence shown here is derived from an EMBL/GenBank/DDBJ whole genome shotgun (WGS) entry which is preliminary data.</text>
</comment>
<dbReference type="Pfam" id="PF08268">
    <property type="entry name" value="FBA_3"/>
    <property type="match status" value="1"/>
</dbReference>
<dbReference type="PANTHER" id="PTHR31111:SF106">
    <property type="entry name" value="F-BOX ASSOCIATED UBIQUITINATION EFFECTOR FAMILY PROTEIN"/>
    <property type="match status" value="1"/>
</dbReference>
<dbReference type="NCBIfam" id="TIGR01640">
    <property type="entry name" value="F_box_assoc_1"/>
    <property type="match status" value="1"/>
</dbReference>
<feature type="domain" description="F-box associated beta-propeller type 3" evidence="1">
    <location>
        <begin position="10"/>
        <end position="126"/>
    </location>
</feature>
<organism evidence="2 3">
    <name type="scientific">Cardamine amara subsp. amara</name>
    <dbReference type="NCBI Taxonomy" id="228776"/>
    <lineage>
        <taxon>Eukaryota</taxon>
        <taxon>Viridiplantae</taxon>
        <taxon>Streptophyta</taxon>
        <taxon>Embryophyta</taxon>
        <taxon>Tracheophyta</taxon>
        <taxon>Spermatophyta</taxon>
        <taxon>Magnoliopsida</taxon>
        <taxon>eudicotyledons</taxon>
        <taxon>Gunneridae</taxon>
        <taxon>Pentapetalae</taxon>
        <taxon>rosids</taxon>
        <taxon>malvids</taxon>
        <taxon>Brassicales</taxon>
        <taxon>Brassicaceae</taxon>
        <taxon>Cardamineae</taxon>
        <taxon>Cardamine</taxon>
    </lineage>
</organism>
<protein>
    <submittedName>
        <fullName evidence="2">F-box protein</fullName>
    </submittedName>
</protein>
<evidence type="ECO:0000259" key="1">
    <source>
        <dbReference type="Pfam" id="PF08268"/>
    </source>
</evidence>
<proteinExistence type="predicted"/>
<sequence length="140" mass="15769">MQCHPHPNTIVAPSVHGLICYGPPSKLMVYNPSTRRSITLPKIDSESIDMYHSIGYDPIDGNYKVLSMVKGMHVDRRCGLARELRVLTLGKGNSWRMLEDFPTHFLGVPDCPDICIDGVLYYGALLDIETIHLTTWGHEF</sequence>
<dbReference type="PANTHER" id="PTHR31111">
    <property type="entry name" value="BNAA05G37150D PROTEIN-RELATED"/>
    <property type="match status" value="1"/>
</dbReference>
<keyword evidence="3" id="KW-1185">Reference proteome</keyword>
<accession>A0ABD1AXV5</accession>
<evidence type="ECO:0000313" key="3">
    <source>
        <dbReference type="Proteomes" id="UP001558713"/>
    </source>
</evidence>
<gene>
    <name evidence="2" type="ORF">V5N11_023585</name>
</gene>
<evidence type="ECO:0000313" key="2">
    <source>
        <dbReference type="EMBL" id="KAL1211578.1"/>
    </source>
</evidence>
<reference evidence="2 3" key="1">
    <citation type="submission" date="2024-04" db="EMBL/GenBank/DDBJ databases">
        <title>Genome assembly C_amara_ONT_v2.</title>
        <authorList>
            <person name="Yant L."/>
            <person name="Moore C."/>
            <person name="Slenker M."/>
        </authorList>
    </citation>
    <scope>NUCLEOTIDE SEQUENCE [LARGE SCALE GENOMIC DNA]</scope>
    <source>
        <tissue evidence="2">Leaf</tissue>
    </source>
</reference>
<dbReference type="Proteomes" id="UP001558713">
    <property type="component" value="Unassembled WGS sequence"/>
</dbReference>
<name>A0ABD1AXV5_CARAN</name>
<dbReference type="InterPro" id="IPR013187">
    <property type="entry name" value="F-box-assoc_dom_typ3"/>
</dbReference>
<dbReference type="AlphaFoldDB" id="A0ABD1AXV5"/>
<dbReference type="EMBL" id="JBANAX010000379">
    <property type="protein sequence ID" value="KAL1211578.1"/>
    <property type="molecule type" value="Genomic_DNA"/>
</dbReference>
<dbReference type="InterPro" id="IPR017451">
    <property type="entry name" value="F-box-assoc_interact_dom"/>
</dbReference>